<dbReference type="InterPro" id="IPR043129">
    <property type="entry name" value="ATPase_NBD"/>
</dbReference>
<dbReference type="Pfam" id="PF00480">
    <property type="entry name" value="ROK"/>
    <property type="match status" value="1"/>
</dbReference>
<proteinExistence type="predicted"/>
<reference evidence="1 2" key="1">
    <citation type="journal article" date="2016" name="Nat. Commun.">
        <title>Thousands of microbial genomes shed light on interconnected biogeochemical processes in an aquifer system.</title>
        <authorList>
            <person name="Anantharaman K."/>
            <person name="Brown C.T."/>
            <person name="Hug L.A."/>
            <person name="Sharon I."/>
            <person name="Castelle C.J."/>
            <person name="Probst A.J."/>
            <person name="Thomas B.C."/>
            <person name="Singh A."/>
            <person name="Wilkins M.J."/>
            <person name="Karaoz U."/>
            <person name="Brodie E.L."/>
            <person name="Williams K.H."/>
            <person name="Hubbard S.S."/>
            <person name="Banfield J.F."/>
        </authorList>
    </citation>
    <scope>NUCLEOTIDE SEQUENCE [LARGE SCALE GENOMIC DNA]</scope>
</reference>
<dbReference type="STRING" id="1798364.A3G54_04190"/>
<evidence type="ECO:0000313" key="2">
    <source>
        <dbReference type="Proteomes" id="UP000178894"/>
    </source>
</evidence>
<gene>
    <name evidence="1" type="ORF">A3G54_04190</name>
</gene>
<dbReference type="InterPro" id="IPR000600">
    <property type="entry name" value="ROK"/>
</dbReference>
<evidence type="ECO:0008006" key="3">
    <source>
        <dbReference type="Google" id="ProtNLM"/>
    </source>
</evidence>
<organism evidence="1 2">
    <name type="scientific">Candidatus Giovannonibacteria bacterium RIFCSPLOWO2_12_FULL_44_15</name>
    <dbReference type="NCBI Taxonomy" id="1798364"/>
    <lineage>
        <taxon>Bacteria</taxon>
        <taxon>Candidatus Giovannoniibacteriota</taxon>
    </lineage>
</organism>
<dbReference type="Proteomes" id="UP000178894">
    <property type="component" value="Unassembled WGS sequence"/>
</dbReference>
<dbReference type="SUPFAM" id="SSF53067">
    <property type="entry name" value="Actin-like ATPase domain"/>
    <property type="match status" value="1"/>
</dbReference>
<name>A0A1F5Y063_9BACT</name>
<comment type="caution">
    <text evidence="1">The sequence shown here is derived from an EMBL/GenBank/DDBJ whole genome shotgun (WGS) entry which is preliminary data.</text>
</comment>
<dbReference type="CDD" id="cd23763">
    <property type="entry name" value="ASKHA_ATPase_ROK"/>
    <property type="match status" value="1"/>
</dbReference>
<dbReference type="AlphaFoldDB" id="A0A1F5Y063"/>
<accession>A0A1F5Y063</accession>
<dbReference type="Gene3D" id="3.30.420.40">
    <property type="match status" value="2"/>
</dbReference>
<protein>
    <recommendedName>
        <fullName evidence="3">ROK family protein</fullName>
    </recommendedName>
</protein>
<sequence length="202" mass="23056">MGRGKKIILGVDIGGSKIRVLSSDGKFWEFKTPGRKKDFIGIMKKLPKANSVNVGVAGVVRGTEVVFSPNIKYLKNYDFKKIFSRVRVDNDARFFLRREIIRSRAQGRVLGITIGTGIGRAYAERGKVRKIKVLEYPEIWEKEYQKIRDRKNDSKLAAYLVEKINLIIKKYRAEAVILGGGVLGRKGFYKKLKEKLKIKTYA</sequence>
<evidence type="ECO:0000313" key="1">
    <source>
        <dbReference type="EMBL" id="OGF93460.1"/>
    </source>
</evidence>
<dbReference type="EMBL" id="MFIQ01000017">
    <property type="protein sequence ID" value="OGF93460.1"/>
    <property type="molecule type" value="Genomic_DNA"/>
</dbReference>